<dbReference type="EMBL" id="BNBO01000017">
    <property type="protein sequence ID" value="GHH72383.1"/>
    <property type="molecule type" value="Genomic_DNA"/>
</dbReference>
<gene>
    <name evidence="1" type="ORF">GCM10018781_35110</name>
</gene>
<dbReference type="GeneID" id="95353929"/>
<dbReference type="Proteomes" id="UP000617734">
    <property type="component" value="Unassembled WGS sequence"/>
</dbReference>
<reference evidence="1" key="2">
    <citation type="submission" date="2020-09" db="EMBL/GenBank/DDBJ databases">
        <authorList>
            <person name="Sun Q."/>
            <person name="Ohkuma M."/>
        </authorList>
    </citation>
    <scope>NUCLEOTIDE SEQUENCE</scope>
    <source>
        <strain evidence="1">JCM 4646</strain>
    </source>
</reference>
<evidence type="ECO:0000313" key="2">
    <source>
        <dbReference type="Proteomes" id="UP000617734"/>
    </source>
</evidence>
<dbReference type="SUPFAM" id="SSF51621">
    <property type="entry name" value="Phosphoenolpyruvate/pyruvate domain"/>
    <property type="match status" value="1"/>
</dbReference>
<dbReference type="Gene3D" id="6.10.250.2750">
    <property type="match status" value="1"/>
</dbReference>
<reference evidence="1" key="1">
    <citation type="journal article" date="2014" name="Int. J. Syst. Evol. Microbiol.">
        <title>Complete genome sequence of Corynebacterium casei LMG S-19264T (=DSM 44701T), isolated from a smear-ripened cheese.</title>
        <authorList>
            <consortium name="US DOE Joint Genome Institute (JGI-PGF)"/>
            <person name="Walter F."/>
            <person name="Albersmeier A."/>
            <person name="Kalinowski J."/>
            <person name="Ruckert C."/>
        </authorList>
    </citation>
    <scope>NUCLEOTIDE SEQUENCE</scope>
    <source>
        <strain evidence="1">JCM 4646</strain>
    </source>
</reference>
<protein>
    <submittedName>
        <fullName evidence="1">Phosphonomutase</fullName>
    </submittedName>
</protein>
<dbReference type="AlphaFoldDB" id="A0A919FTZ6"/>
<dbReference type="InterPro" id="IPR040442">
    <property type="entry name" value="Pyrv_kinase-like_dom_sf"/>
</dbReference>
<dbReference type="PANTHER" id="PTHR42905">
    <property type="entry name" value="PHOSPHOENOLPYRUVATE CARBOXYLASE"/>
    <property type="match status" value="1"/>
</dbReference>
<dbReference type="RefSeq" id="WP_190211774.1">
    <property type="nucleotide sequence ID" value="NZ_BNBO01000017.1"/>
</dbReference>
<dbReference type="InterPro" id="IPR039556">
    <property type="entry name" value="ICL/PEPM"/>
</dbReference>
<dbReference type="Pfam" id="PF13714">
    <property type="entry name" value="PEP_mutase"/>
    <property type="match status" value="1"/>
</dbReference>
<keyword evidence="2" id="KW-1185">Reference proteome</keyword>
<dbReference type="Gene3D" id="3.20.20.60">
    <property type="entry name" value="Phosphoenolpyruvate-binding domains"/>
    <property type="match status" value="1"/>
</dbReference>
<comment type="caution">
    <text evidence="1">The sequence shown here is derived from an EMBL/GenBank/DDBJ whole genome shotgun (WGS) entry which is preliminary data.</text>
</comment>
<dbReference type="InterPro" id="IPR015813">
    <property type="entry name" value="Pyrv/PenolPyrv_kinase-like_dom"/>
</dbReference>
<evidence type="ECO:0000313" key="1">
    <source>
        <dbReference type="EMBL" id="GHH72383.1"/>
    </source>
</evidence>
<dbReference type="GO" id="GO:0003824">
    <property type="term" value="F:catalytic activity"/>
    <property type="evidence" value="ECO:0007669"/>
    <property type="project" value="InterPro"/>
</dbReference>
<dbReference type="CDD" id="cd00377">
    <property type="entry name" value="ICL_PEPM"/>
    <property type="match status" value="1"/>
</dbReference>
<accession>A0A919FTZ6</accession>
<organism evidence="1 2">
    <name type="scientific">Kitasatospora indigofera</name>
    <dbReference type="NCBI Taxonomy" id="67307"/>
    <lineage>
        <taxon>Bacteria</taxon>
        <taxon>Bacillati</taxon>
        <taxon>Actinomycetota</taxon>
        <taxon>Actinomycetes</taxon>
        <taxon>Kitasatosporales</taxon>
        <taxon>Streptomycetaceae</taxon>
        <taxon>Kitasatospora</taxon>
    </lineage>
</organism>
<name>A0A919FTZ6_9ACTN</name>
<proteinExistence type="predicted"/>
<sequence>MTSTQQDRARLLHELHRPGDPVLLANVWDAAGARLVAAAGAAALATASASVSWTLGYPDGDRADLAEVLAQTARIVRAAGALPVTADLESGFAETAAGVGANIAALLATGAVGVNLEDGRPGPDGPLRPVEEAAARVAAARAAADAAGAGLFVNARTDVFLLAVGDPADRLDHAVARARAYLAAGADGIFVPGVTDPATVAALAGAVPAPLNVLAGPGAPAVPELAKLGVARVSLGPGLARAAYAALRLAAEEAYGPGTYGRIADGLGYQELNALLTD</sequence>
<dbReference type="PANTHER" id="PTHR42905:SF16">
    <property type="entry name" value="CARBOXYPHOSPHONOENOLPYRUVATE PHOSPHONOMUTASE-LIKE PROTEIN (AFU_ORTHOLOGUE AFUA_5G07230)"/>
    <property type="match status" value="1"/>
</dbReference>